<dbReference type="EMBL" id="KL367587">
    <property type="protein sequence ID" value="KFD62806.1"/>
    <property type="molecule type" value="Genomic_DNA"/>
</dbReference>
<keyword evidence="4" id="KW-0539">Nucleus</keyword>
<dbReference type="PANTHER" id="PTHR12663">
    <property type="entry name" value="ANDROGEN INDUCED INHIBITOR OF PROLIFERATION AS3 / PDS5-RELATED"/>
    <property type="match status" value="1"/>
</dbReference>
<dbReference type="InterPro" id="IPR016024">
    <property type="entry name" value="ARM-type_fold"/>
</dbReference>
<evidence type="ECO:0000313" key="7">
    <source>
        <dbReference type="EMBL" id="KFD62806.1"/>
    </source>
</evidence>
<dbReference type="GO" id="GO:0006281">
    <property type="term" value="P:DNA repair"/>
    <property type="evidence" value="ECO:0007669"/>
    <property type="project" value="TreeGrafter"/>
</dbReference>
<dbReference type="CDD" id="cd19953">
    <property type="entry name" value="PDS5"/>
    <property type="match status" value="1"/>
</dbReference>
<dbReference type="GO" id="GO:0000785">
    <property type="term" value="C:chromatin"/>
    <property type="evidence" value="ECO:0007669"/>
    <property type="project" value="TreeGrafter"/>
</dbReference>
<organism evidence="7">
    <name type="scientific">Trichuris suis</name>
    <name type="common">pig whipworm</name>
    <dbReference type="NCBI Taxonomy" id="68888"/>
    <lineage>
        <taxon>Eukaryota</taxon>
        <taxon>Metazoa</taxon>
        <taxon>Ecdysozoa</taxon>
        <taxon>Nematoda</taxon>
        <taxon>Enoplea</taxon>
        <taxon>Dorylaimia</taxon>
        <taxon>Trichinellida</taxon>
        <taxon>Trichuridae</taxon>
        <taxon>Trichuris</taxon>
    </lineage>
</organism>
<feature type="region of interest" description="Disordered" evidence="6">
    <location>
        <begin position="1137"/>
        <end position="1172"/>
    </location>
</feature>
<dbReference type="GO" id="GO:0005634">
    <property type="term" value="C:nucleus"/>
    <property type="evidence" value="ECO:0007669"/>
    <property type="project" value="UniProtKB-SubCell"/>
</dbReference>
<dbReference type="Pfam" id="PF20168">
    <property type="entry name" value="PDS5"/>
    <property type="match status" value="1"/>
</dbReference>
<keyword evidence="2" id="KW-0132">Cell division</keyword>
<keyword evidence="5" id="KW-0131">Cell cycle</keyword>
<protein>
    <submittedName>
        <fullName evidence="7">Uncharacterized protein</fullName>
    </submittedName>
</protein>
<evidence type="ECO:0000256" key="3">
    <source>
        <dbReference type="ARBA" id="ARBA00022776"/>
    </source>
</evidence>
<evidence type="ECO:0000256" key="6">
    <source>
        <dbReference type="SAM" id="MobiDB-lite"/>
    </source>
</evidence>
<dbReference type="InterPro" id="IPR011989">
    <property type="entry name" value="ARM-like"/>
</dbReference>
<name>A0A085N010_9BILA</name>
<dbReference type="Gene3D" id="1.25.10.10">
    <property type="entry name" value="Leucine-rich Repeat Variant"/>
    <property type="match status" value="1"/>
</dbReference>
<reference evidence="7" key="1">
    <citation type="journal article" date="2014" name="Nat. Genet.">
        <title>Genome and transcriptome of the porcine whipworm Trichuris suis.</title>
        <authorList>
            <person name="Jex A.R."/>
            <person name="Nejsum P."/>
            <person name="Schwarz E.M."/>
            <person name="Hu L."/>
            <person name="Young N.D."/>
            <person name="Hall R.S."/>
            <person name="Korhonen P.K."/>
            <person name="Liao S."/>
            <person name="Thamsborg S."/>
            <person name="Xia J."/>
            <person name="Xu P."/>
            <person name="Wang S."/>
            <person name="Scheerlinck J.P."/>
            <person name="Hofmann A."/>
            <person name="Sternberg P.W."/>
            <person name="Wang J."/>
            <person name="Gasser R.B."/>
        </authorList>
    </citation>
    <scope>NUCLEOTIDE SEQUENCE [LARGE SCALE GENOMIC DNA]</scope>
    <source>
        <strain evidence="7">DCEP-RM93F</strain>
    </source>
</reference>
<dbReference type="Proteomes" id="UP000030758">
    <property type="component" value="Unassembled WGS sequence"/>
</dbReference>
<dbReference type="AlphaFoldDB" id="A0A085N010"/>
<evidence type="ECO:0000256" key="1">
    <source>
        <dbReference type="ARBA" id="ARBA00004123"/>
    </source>
</evidence>
<keyword evidence="3" id="KW-0498">Mitosis</keyword>
<accession>A0A085N010</accession>
<evidence type="ECO:0000256" key="2">
    <source>
        <dbReference type="ARBA" id="ARBA00022618"/>
    </source>
</evidence>
<dbReference type="GO" id="GO:0051301">
    <property type="term" value="P:cell division"/>
    <property type="evidence" value="ECO:0007669"/>
    <property type="project" value="UniProtKB-KW"/>
</dbReference>
<dbReference type="SUPFAM" id="SSF48371">
    <property type="entry name" value="ARM repeat"/>
    <property type="match status" value="1"/>
</dbReference>
<feature type="compositionally biased region" description="Polar residues" evidence="6">
    <location>
        <begin position="1163"/>
        <end position="1172"/>
    </location>
</feature>
<sequence length="1172" mass="132472">MTCRLPSLVLSSGVKRLIDELKTAKEILSSVNEDEPWPTVDESFATSLCSDELLKHSSPQVRILVACCLADLFRIDSAAYLLPEEKVKDLLLFCMDQLKMIAKPDLPGYFDAAYLLENLSTSKTFLRFLHLDDCSDLLFRLYKLLFSLCTDTLDERMWNFVAEIGVDLFREVGIIPVEVMQLVLGHLVQKEQGKGAKHRLSAEIIHRCEDTLQSSILSAFSTALFGAKSLTDWFAANTYPIFVEFYRVNSSLAIAILPFICQNMKSTNDDARLETIRFYSQLLIEPKLNVAADNPQLWHSFLGRFHDVSPPIRQCCIRVSSTLMLSRPELADDLRNALESRTSDTDETIRFEVLSALLRVIRKGSISLMTDRLLSAVKVRTLDKKFKVRREAVICLSNFYKRLASSSPDDEIDAKYGWIKNRLLYSFYNPQVEDRLLCHKVLNTSLVCHSSPTEERAKKLYNLYSSVDDRALKVLNTIFFGQAEARTLVLHIIDLHEAEQDATHQNDLLISLKKLSEVWSCSYKVTEEMQKLFCYVCCDKEAKSYLRRILSLELLKSEVDECVDSLLSKIGDSCSAAVRSTARELLEWVAPVLIDGQTIDFLVQMVEKGLMESASSPQAISRHYSSRSLTMLLVLSYSFTKAFCSSNTAQGVLTILQDPLEEPDAIAAVHLVSNVADMFNNFHDLKSSLKEELEQRLLAHVPKQTKFVIRTFHRICGDDEFSEKFNQLYAEAFEDEAVLPSSLRGIVEAVSLRPQFFREEFENTVECARALIDKNEVRLSRYCHCYSRIYFQLDADADNISFVTTVVACFDFFGRALIRLPKERSSTVDSCVQLLSSYLTLDKHWTSNLGASEKDQLRIAAATALLKLSFCEQTTHISSALYRKLAYLLIDKSKEVREAILSKLSKYFKTARLSVTFLAAFALAPLLSDVSAVEKTKFVEKVEETFLESVQHRRNLIRRNPAVQSNRRVFLGNLPEYCLCYAIYLLSYYPEFVNHNNDGMLRRLKNCLWFAIKPLTDKKDGSCINVTFIEQVLVALKHSTLVEEPKDSEQNKKVWALVDLTNLLLCTKMISSGNNVPISTGVPKRFFQPAFPVGANSKSYLPRSFDAEMKNARMKLQRSAAGNMSTISAMTTSKLASTIDGKPSSVSTADSKPIGEFGHAETTGASETSKDD</sequence>
<proteinExistence type="predicted"/>
<gene>
    <name evidence="7" type="ORF">M514_05500</name>
</gene>
<dbReference type="PANTHER" id="PTHR12663:SF0">
    <property type="entry name" value="PRECOCIOUS DISSOCIATION OF SISTERS 5, ISOFORM A"/>
    <property type="match status" value="1"/>
</dbReference>
<comment type="subcellular location">
    <subcellularLocation>
        <location evidence="1">Nucleus</location>
    </subcellularLocation>
</comment>
<evidence type="ECO:0000256" key="5">
    <source>
        <dbReference type="ARBA" id="ARBA00023306"/>
    </source>
</evidence>
<dbReference type="GO" id="GO:0007064">
    <property type="term" value="P:mitotic sister chromatid cohesion"/>
    <property type="evidence" value="ECO:0007669"/>
    <property type="project" value="InterPro"/>
</dbReference>
<evidence type="ECO:0000256" key="4">
    <source>
        <dbReference type="ARBA" id="ARBA00023242"/>
    </source>
</evidence>
<dbReference type="InterPro" id="IPR039776">
    <property type="entry name" value="Pds5"/>
</dbReference>